<name>A0A8X7CJP4_9ARAC</name>
<accession>A0A8X7CJP4</accession>
<dbReference type="Proteomes" id="UP000886998">
    <property type="component" value="Unassembled WGS sequence"/>
</dbReference>
<keyword evidence="2" id="KW-1185">Reference proteome</keyword>
<organism evidence="1 2">
    <name type="scientific">Trichonephila inaurata madagascariensis</name>
    <dbReference type="NCBI Taxonomy" id="2747483"/>
    <lineage>
        <taxon>Eukaryota</taxon>
        <taxon>Metazoa</taxon>
        <taxon>Ecdysozoa</taxon>
        <taxon>Arthropoda</taxon>
        <taxon>Chelicerata</taxon>
        <taxon>Arachnida</taxon>
        <taxon>Araneae</taxon>
        <taxon>Araneomorphae</taxon>
        <taxon>Entelegynae</taxon>
        <taxon>Araneoidea</taxon>
        <taxon>Nephilidae</taxon>
        <taxon>Trichonephila</taxon>
        <taxon>Trichonephila inaurata</taxon>
    </lineage>
</organism>
<evidence type="ECO:0000313" key="1">
    <source>
        <dbReference type="EMBL" id="GFY71148.1"/>
    </source>
</evidence>
<proteinExistence type="predicted"/>
<protein>
    <submittedName>
        <fullName evidence="1">Uncharacterized protein</fullName>
    </submittedName>
</protein>
<comment type="caution">
    <text evidence="1">The sequence shown here is derived from an EMBL/GenBank/DDBJ whole genome shotgun (WGS) entry which is preliminary data.</text>
</comment>
<sequence>MLDGLRATDTSFRPSWGPQFRGERYRESIVYPLSARQMFAFQHFSSPFGAFNRNTKASDAVEDVRGTFRHTLNPFTEKKKGCKPCQRACEDSNA</sequence>
<reference evidence="1" key="1">
    <citation type="submission" date="2020-08" db="EMBL/GenBank/DDBJ databases">
        <title>Multicomponent nature underlies the extraordinary mechanical properties of spider dragline silk.</title>
        <authorList>
            <person name="Kono N."/>
            <person name="Nakamura H."/>
            <person name="Mori M."/>
            <person name="Yoshida Y."/>
            <person name="Ohtoshi R."/>
            <person name="Malay A.D."/>
            <person name="Moran D.A.P."/>
            <person name="Tomita M."/>
            <person name="Numata K."/>
            <person name="Arakawa K."/>
        </authorList>
    </citation>
    <scope>NUCLEOTIDE SEQUENCE</scope>
</reference>
<dbReference type="AlphaFoldDB" id="A0A8X7CJP4"/>
<dbReference type="EMBL" id="BMAV01018639">
    <property type="protein sequence ID" value="GFY71148.1"/>
    <property type="molecule type" value="Genomic_DNA"/>
</dbReference>
<evidence type="ECO:0000313" key="2">
    <source>
        <dbReference type="Proteomes" id="UP000886998"/>
    </source>
</evidence>
<gene>
    <name evidence="1" type="ORF">TNIN_81271</name>
</gene>